<sequence length="112" mass="12629">MSFIQTLSGKQFDYLSATIDDIDIEDIAVALSNICRFSGHLPEFYSVAQHSVLCSQLVSPEFAFEALMHDAAEAYCQDIPAPLKALLPDYREIEKRTDQLIRFKFGLPLEEA</sequence>
<accession>A0A761LWX8</accession>
<reference evidence="1" key="2">
    <citation type="submission" date="2020-02" db="EMBL/GenBank/DDBJ databases">
        <authorList>
            <consortium name="NCBI Pathogen Detection Project"/>
        </authorList>
    </citation>
    <scope>NUCLEOTIDE SEQUENCE</scope>
    <source>
        <strain evidence="1">MA.JE_S09-002558</strain>
    </source>
</reference>
<reference evidence="1" key="1">
    <citation type="journal article" date="2018" name="Genome Biol.">
        <title>SKESA: strategic k-mer extension for scrupulous assemblies.</title>
        <authorList>
            <person name="Souvorov A."/>
            <person name="Agarwala R."/>
            <person name="Lipman D.J."/>
        </authorList>
    </citation>
    <scope>NUCLEOTIDE SEQUENCE</scope>
    <source>
        <strain evidence="1">MA.JE_S09-002558</strain>
    </source>
</reference>
<evidence type="ECO:0000313" key="1">
    <source>
        <dbReference type="EMBL" id="HAG3174516.1"/>
    </source>
</evidence>
<name>A0A761LWX8_SALER</name>
<keyword evidence="1" id="KW-0378">Hydrolase</keyword>
<dbReference type="AlphaFoldDB" id="A0A761LWX8"/>
<comment type="caution">
    <text evidence="1">The sequence shown here is derived from an EMBL/GenBank/DDBJ whole genome shotgun (WGS) entry which is preliminary data.</text>
</comment>
<proteinExistence type="predicted"/>
<gene>
    <name evidence="1" type="ORF">G8074_004948</name>
</gene>
<dbReference type="SUPFAM" id="SSF109604">
    <property type="entry name" value="HD-domain/PDEase-like"/>
    <property type="match status" value="1"/>
</dbReference>
<protein>
    <submittedName>
        <fullName evidence="1">HD family hydrolase</fullName>
    </submittedName>
</protein>
<feature type="non-terminal residue" evidence="1">
    <location>
        <position position="112"/>
    </location>
</feature>
<dbReference type="EMBL" id="DAAXYY010000060">
    <property type="protein sequence ID" value="HAG3174516.1"/>
    <property type="molecule type" value="Genomic_DNA"/>
</dbReference>
<organism evidence="1">
    <name type="scientific">Salmonella enterica</name>
    <name type="common">Salmonella choleraesuis</name>
    <dbReference type="NCBI Taxonomy" id="28901"/>
    <lineage>
        <taxon>Bacteria</taxon>
        <taxon>Pseudomonadati</taxon>
        <taxon>Pseudomonadota</taxon>
        <taxon>Gammaproteobacteria</taxon>
        <taxon>Enterobacterales</taxon>
        <taxon>Enterobacteriaceae</taxon>
        <taxon>Salmonella</taxon>
    </lineage>
</organism>
<dbReference type="GO" id="GO:0016787">
    <property type="term" value="F:hydrolase activity"/>
    <property type="evidence" value="ECO:0007669"/>
    <property type="project" value="UniProtKB-KW"/>
</dbReference>
<dbReference type="Gene3D" id="1.10.3210.10">
    <property type="entry name" value="Hypothetical protein af1432"/>
    <property type="match status" value="1"/>
</dbReference>